<dbReference type="EnsemblPlants" id="LPERR12G12300.1">
    <property type="protein sequence ID" value="LPERR12G12300.1"/>
    <property type="gene ID" value="LPERR12G12300"/>
</dbReference>
<evidence type="ECO:0000313" key="4">
    <source>
        <dbReference type="Proteomes" id="UP000032180"/>
    </source>
</evidence>
<dbReference type="AlphaFoldDB" id="A0A0D9Y041"/>
<reference evidence="3" key="3">
    <citation type="submission" date="2015-04" db="UniProtKB">
        <authorList>
            <consortium name="EnsemblPlants"/>
        </authorList>
    </citation>
    <scope>IDENTIFICATION</scope>
</reference>
<dbReference type="HOGENOM" id="CLU_009953_1_0_1"/>
<feature type="compositionally biased region" description="Polar residues" evidence="1">
    <location>
        <begin position="513"/>
        <end position="525"/>
    </location>
</feature>
<sequence length="690" mass="76531">MEYTHHIYRDAFRDCSKPVLFQCLVVTTIIFPLFIVYTFGVYISTAISLSRLARHNFNGNSADASGANLGPALHVLYLLALVQGVLHTYGVAFILTRHKVVSRVTEEYAVIKSVHRYAAQIWAKCWQDPSSVRGRNLATHAVELMESASVYDYAFHDGVRIVDALIQRSIYSQHQQQHAVIRQILIRSTSSSHILGKLMEAMSWYDDDGSKDGKDMGERAARIVDHFATDIRLNNLPEGIEYISSMIQLSADTRSKDMLLQGLKILRSLAAHNDNCRVMSDTEGLVSRIMAIVSSDLLHSVHHDAWSSVALASMKLVRRLVTAPGVTGANLRREISSNGQAMTSMESILECNECQPPLRKLAIKILTQLAMDASSSMSVEKLAKSLVRIFTDGRIRKSALEALAMLCAKSKGNAVVILQADRNVVVGVLKELLLHSEEIESRISAAEILTHLRINYTEDDEYLVELKKAINDVIPEVLREVLRSGVTGKEIQKGPEADKDRFSPPGTVDIEGQDSNSINTNSSSRPRNDGQHGDVKLMAAFLYLIATIFEISKAKDLVQLADAVAPGDAAFTFAGKLKEMIERSASLDGYHKNNAHQLRIMKLITKMVISMVRNRGSSYTKEDEDLDRLMEYLCDASRAMYDIDGVMSIAGNDHGAKPPFKTLASLVKEARELWDKKKAQASSVNVNLNT</sequence>
<keyword evidence="2" id="KW-0472">Membrane</keyword>
<feature type="transmembrane region" description="Helical" evidence="2">
    <location>
        <begin position="20"/>
        <end position="43"/>
    </location>
</feature>
<evidence type="ECO:0000256" key="1">
    <source>
        <dbReference type="SAM" id="MobiDB-lite"/>
    </source>
</evidence>
<accession>A0A0D9Y041</accession>
<dbReference type="InterPro" id="IPR016024">
    <property type="entry name" value="ARM-type_fold"/>
</dbReference>
<dbReference type="Gene3D" id="1.25.10.10">
    <property type="entry name" value="Leucine-rich Repeat Variant"/>
    <property type="match status" value="1"/>
</dbReference>
<keyword evidence="2" id="KW-0812">Transmembrane</keyword>
<reference evidence="3 4" key="1">
    <citation type="submission" date="2012-08" db="EMBL/GenBank/DDBJ databases">
        <title>Oryza genome evolution.</title>
        <authorList>
            <person name="Wing R.A."/>
        </authorList>
    </citation>
    <scope>NUCLEOTIDE SEQUENCE</scope>
</reference>
<evidence type="ECO:0000313" key="3">
    <source>
        <dbReference type="EnsemblPlants" id="LPERR12G12300.1"/>
    </source>
</evidence>
<reference evidence="4" key="2">
    <citation type="submission" date="2013-12" db="EMBL/GenBank/DDBJ databases">
        <authorList>
            <person name="Yu Y."/>
            <person name="Lee S."/>
            <person name="de Baynast K."/>
            <person name="Wissotski M."/>
            <person name="Liu L."/>
            <person name="Talag J."/>
            <person name="Goicoechea J."/>
            <person name="Angelova A."/>
            <person name="Jetty R."/>
            <person name="Kudrna D."/>
            <person name="Golser W."/>
            <person name="Rivera L."/>
            <person name="Zhang J."/>
            <person name="Wing R."/>
        </authorList>
    </citation>
    <scope>NUCLEOTIDE SEQUENCE</scope>
</reference>
<name>A0A0D9Y041_9ORYZ</name>
<dbReference type="PANTHER" id="PTHR33115">
    <property type="entry name" value="ARM REPEAT SUPERFAMILY PROTEIN"/>
    <property type="match status" value="1"/>
</dbReference>
<feature type="region of interest" description="Disordered" evidence="1">
    <location>
        <begin position="489"/>
        <end position="531"/>
    </location>
</feature>
<evidence type="ECO:0000256" key="2">
    <source>
        <dbReference type="SAM" id="Phobius"/>
    </source>
</evidence>
<proteinExistence type="predicted"/>
<protein>
    <submittedName>
        <fullName evidence="3">Uncharacterized protein</fullName>
    </submittedName>
</protein>
<dbReference type="Gramene" id="LPERR12G12300.1">
    <property type="protein sequence ID" value="LPERR12G12300.1"/>
    <property type="gene ID" value="LPERR12G12300"/>
</dbReference>
<dbReference type="Proteomes" id="UP000032180">
    <property type="component" value="Chromosome 12"/>
</dbReference>
<dbReference type="PANTHER" id="PTHR33115:SF22">
    <property type="entry name" value="OS12G0449900 PROTEIN"/>
    <property type="match status" value="1"/>
</dbReference>
<dbReference type="STRING" id="77586.A0A0D9Y041"/>
<keyword evidence="4" id="KW-1185">Reference proteome</keyword>
<dbReference type="SUPFAM" id="SSF48371">
    <property type="entry name" value="ARM repeat"/>
    <property type="match status" value="1"/>
</dbReference>
<organism evidence="3 4">
    <name type="scientific">Leersia perrieri</name>
    <dbReference type="NCBI Taxonomy" id="77586"/>
    <lineage>
        <taxon>Eukaryota</taxon>
        <taxon>Viridiplantae</taxon>
        <taxon>Streptophyta</taxon>
        <taxon>Embryophyta</taxon>
        <taxon>Tracheophyta</taxon>
        <taxon>Spermatophyta</taxon>
        <taxon>Magnoliopsida</taxon>
        <taxon>Liliopsida</taxon>
        <taxon>Poales</taxon>
        <taxon>Poaceae</taxon>
        <taxon>BOP clade</taxon>
        <taxon>Oryzoideae</taxon>
        <taxon>Oryzeae</taxon>
        <taxon>Oryzinae</taxon>
        <taxon>Leersia</taxon>
    </lineage>
</organism>
<keyword evidence="2" id="KW-1133">Transmembrane helix</keyword>
<feature type="compositionally biased region" description="Basic and acidic residues" evidence="1">
    <location>
        <begin position="490"/>
        <end position="502"/>
    </location>
</feature>
<dbReference type="InterPro" id="IPR011989">
    <property type="entry name" value="ARM-like"/>
</dbReference>